<name>A0A288QY85_9LACO</name>
<keyword evidence="1" id="KW-0012">Acyltransferase</keyword>
<dbReference type="OrthoDB" id="9796171at2"/>
<dbReference type="Proteomes" id="UP000254912">
    <property type="component" value="Unassembled WGS sequence"/>
</dbReference>
<dbReference type="InterPro" id="IPR000182">
    <property type="entry name" value="GNAT_dom"/>
</dbReference>
<protein>
    <submittedName>
        <fullName evidence="1">Putative GNAT family N-acyltransferase</fullName>
    </submittedName>
</protein>
<reference evidence="1 2" key="1">
    <citation type="submission" date="2018-07" db="EMBL/GenBank/DDBJ databases">
        <title>Genomic Encyclopedia of Type Strains, Phase III (KMG-III): the genomes of soil and plant-associated and newly described type strains.</title>
        <authorList>
            <person name="Whitman W."/>
        </authorList>
    </citation>
    <scope>NUCLEOTIDE SEQUENCE [LARGE SCALE GENOMIC DNA]</scope>
    <source>
        <strain evidence="1 2">CECT 7031</strain>
    </source>
</reference>
<dbReference type="PROSITE" id="PS51186">
    <property type="entry name" value="GNAT"/>
    <property type="match status" value="1"/>
</dbReference>
<dbReference type="RefSeq" id="WP_070230699.1">
    <property type="nucleotide sequence ID" value="NZ_BJYO01000003.1"/>
</dbReference>
<sequence>MPENELIVSKEYGIGHLSDLALAIRKTVFVTEQKVPLELELDDFDDATTHYIGFVSDRATTTARVHIMDTGNWHVQRVATLPEERGKGFSSVIMNAIIDDAKEAGAPQIELGAQLERRSFYEKFGFKAVGDTFLDAGIEHIEMILPLK</sequence>
<organism evidence="1 2">
    <name type="scientific">Weissella soli</name>
    <dbReference type="NCBI Taxonomy" id="155866"/>
    <lineage>
        <taxon>Bacteria</taxon>
        <taxon>Bacillati</taxon>
        <taxon>Bacillota</taxon>
        <taxon>Bacilli</taxon>
        <taxon>Lactobacillales</taxon>
        <taxon>Lactobacillaceae</taxon>
        <taxon>Weissella</taxon>
    </lineage>
</organism>
<dbReference type="PANTHER" id="PTHR13355">
    <property type="entry name" value="GLUCOSAMINE 6-PHOSPHATE N-ACETYLTRANSFERASE"/>
    <property type="match status" value="1"/>
</dbReference>
<keyword evidence="1" id="KW-0808">Transferase</keyword>
<dbReference type="Gene3D" id="3.40.630.30">
    <property type="match status" value="1"/>
</dbReference>
<dbReference type="SUPFAM" id="SSF55729">
    <property type="entry name" value="Acyl-CoA N-acyltransferases (Nat)"/>
    <property type="match status" value="1"/>
</dbReference>
<gene>
    <name evidence="1" type="ORF">DFP99_1144</name>
</gene>
<dbReference type="GO" id="GO:0004343">
    <property type="term" value="F:glucosamine 6-phosphate N-acetyltransferase activity"/>
    <property type="evidence" value="ECO:0007669"/>
    <property type="project" value="TreeGrafter"/>
</dbReference>
<dbReference type="CDD" id="cd04301">
    <property type="entry name" value="NAT_SF"/>
    <property type="match status" value="1"/>
</dbReference>
<keyword evidence="2" id="KW-1185">Reference proteome</keyword>
<evidence type="ECO:0000313" key="1">
    <source>
        <dbReference type="EMBL" id="RDL06753.1"/>
    </source>
</evidence>
<evidence type="ECO:0000313" key="2">
    <source>
        <dbReference type="Proteomes" id="UP000254912"/>
    </source>
</evidence>
<dbReference type="InterPro" id="IPR016181">
    <property type="entry name" value="Acyl_CoA_acyltransferase"/>
</dbReference>
<dbReference type="GeneID" id="94546728"/>
<dbReference type="PANTHER" id="PTHR13355:SF11">
    <property type="entry name" value="GLUCOSAMINE 6-PHOSPHATE N-ACETYLTRANSFERASE"/>
    <property type="match status" value="1"/>
</dbReference>
<dbReference type="AlphaFoldDB" id="A0A288QY85"/>
<dbReference type="KEGG" id="wso:WSWS_01544"/>
<dbReference type="EMBL" id="QRAS01000002">
    <property type="protein sequence ID" value="RDL06753.1"/>
    <property type="molecule type" value="Genomic_DNA"/>
</dbReference>
<dbReference type="Pfam" id="PF13673">
    <property type="entry name" value="Acetyltransf_10"/>
    <property type="match status" value="1"/>
</dbReference>
<accession>A0A288QY85</accession>
<proteinExistence type="predicted"/>
<comment type="caution">
    <text evidence="1">The sequence shown here is derived from an EMBL/GenBank/DDBJ whole genome shotgun (WGS) entry which is preliminary data.</text>
</comment>
<dbReference type="InterPro" id="IPR039143">
    <property type="entry name" value="GNPNAT1-like"/>
</dbReference>